<dbReference type="PROSITE" id="PS00606">
    <property type="entry name" value="KS3_1"/>
    <property type="match status" value="1"/>
</dbReference>
<dbReference type="InterPro" id="IPR018201">
    <property type="entry name" value="Ketoacyl_synth_AS"/>
</dbReference>
<evidence type="ECO:0000256" key="10">
    <source>
        <dbReference type="ARBA" id="ARBA00023315"/>
    </source>
</evidence>
<gene>
    <name evidence="18" type="primary">fabF</name>
    <name evidence="18" type="ORF">KKP3000_000048</name>
</gene>
<evidence type="ECO:0000256" key="1">
    <source>
        <dbReference type="ARBA" id="ARBA00005194"/>
    </source>
</evidence>
<dbReference type="NCBIfam" id="TIGR03150">
    <property type="entry name" value="fabF"/>
    <property type="match status" value="1"/>
</dbReference>
<reference evidence="18 19" key="1">
    <citation type="journal article" date="2024" name="Int. J. Mol. Sci.">
        <title>Exploration of Alicyclobacillus spp. Genome in Search of Antibiotic Resistance.</title>
        <authorList>
            <person name="Bucka-Kolendo J."/>
            <person name="Kiousi D.E."/>
            <person name="Dekowska A."/>
            <person name="Mikolajczuk-Szczyrba A."/>
            <person name="Karadedos D.M."/>
            <person name="Michael P."/>
            <person name="Galanis A."/>
            <person name="Sokolowska B."/>
        </authorList>
    </citation>
    <scope>NUCLEOTIDE SEQUENCE [LARGE SCALE GENOMIC DNA]</scope>
    <source>
        <strain evidence="18 19">KKP 3000</strain>
    </source>
</reference>
<feature type="compositionally biased region" description="Basic and acidic residues" evidence="16">
    <location>
        <begin position="209"/>
        <end position="223"/>
    </location>
</feature>
<evidence type="ECO:0000256" key="9">
    <source>
        <dbReference type="ARBA" id="ARBA00023160"/>
    </source>
</evidence>
<keyword evidence="6 14" id="KW-0808">Transferase</keyword>
<dbReference type="SUPFAM" id="SSF53901">
    <property type="entry name" value="Thiolase-like"/>
    <property type="match status" value="2"/>
</dbReference>
<dbReference type="Proteomes" id="UP001579974">
    <property type="component" value="Unassembled WGS sequence"/>
</dbReference>
<keyword evidence="19" id="KW-1185">Reference proteome</keyword>
<keyword evidence="10 14" id="KW-0012">Acyltransferase</keyword>
<dbReference type="Pfam" id="PF02801">
    <property type="entry name" value="Ketoacyl-synt_C"/>
    <property type="match status" value="1"/>
</dbReference>
<evidence type="ECO:0000256" key="15">
    <source>
        <dbReference type="RuleBase" id="RU003694"/>
    </source>
</evidence>
<keyword evidence="7" id="KW-0276">Fatty acid metabolism</keyword>
<dbReference type="PANTHER" id="PTHR11712:SF336">
    <property type="entry name" value="3-OXOACYL-[ACYL-CARRIER-PROTEIN] SYNTHASE, MITOCHONDRIAL"/>
    <property type="match status" value="1"/>
</dbReference>
<name>A0ABV5AGD6_9BACL</name>
<accession>A0ABV5AGD6</accession>
<protein>
    <recommendedName>
        <fullName evidence="4 14">3-oxoacyl-[acyl-carrier-protein] synthase 2</fullName>
        <ecNumber evidence="3 14">2.3.1.179</ecNumber>
    </recommendedName>
</protein>
<comment type="pathway">
    <text evidence="1 14">Lipid metabolism; fatty acid biosynthesis.</text>
</comment>
<comment type="similarity">
    <text evidence="2 14 15">Belongs to the thiolase-like superfamily. Beta-ketoacyl-ACP synthases family.</text>
</comment>
<dbReference type="GO" id="GO:0004315">
    <property type="term" value="F:3-oxoacyl-[acyl-carrier-protein] synthase activity"/>
    <property type="evidence" value="ECO:0007669"/>
    <property type="project" value="UniProtKB-EC"/>
</dbReference>
<evidence type="ECO:0000256" key="8">
    <source>
        <dbReference type="ARBA" id="ARBA00023098"/>
    </source>
</evidence>
<dbReference type="Gene3D" id="3.40.47.10">
    <property type="match status" value="1"/>
</dbReference>
<dbReference type="PROSITE" id="PS52004">
    <property type="entry name" value="KS3_2"/>
    <property type="match status" value="1"/>
</dbReference>
<comment type="function">
    <text evidence="11 14">Involved in the type II fatty acid elongation cycle. Catalyzes the elongation of a wide range of acyl-ACP by the addition of two carbons from malonyl-ACP to an acyl acceptor. Can efficiently catalyze the conversion of palmitoleoyl-ACP (cis-hexadec-9-enoyl-ACP) to cis-vaccenoyl-ACP (cis-octadec-11-enoyl-ACP), an essential step in the thermal regulation of fatty acid composition.</text>
</comment>
<dbReference type="InterPro" id="IPR014031">
    <property type="entry name" value="Ketoacyl_synth_C"/>
</dbReference>
<sequence length="409" mass="43518">MERVVITGMGVITPLGNDVDTFWKALLSGKSGISQIDKFDAGRHKSKIGGIVRDFHPETLIGREVRRMDRFSQFALAAAVQAIDDAGLNMDSEDLERIGVYIGSGIGGVQTLLENHETLLNRGPHRVSPTMIPMMIPNMAAAQVSIHFGIQGPSLAPVTACATGNNAIGEAYRLLQLGKANVVVAGGTEAVLTELTYSGFGNSTALSTRNDEPERASRPFDVDRDGFVPSEGAGIIVLETLSHATRRDARIYAEVIGYGASSDAYHMVATDPEGKGAALAMKSAIEDAQIAPHDVDYINAHATSTQVGDLSETRAIKRLFGDHAYQLAISANKSMLGHTLGAAGGVEAVALAKTLQENVMPPTINLDNPDPECDLDYVPHQARSAQLQIGLSNSFGFGGHNAVLVFRKF</sequence>
<dbReference type="InterPro" id="IPR017568">
    <property type="entry name" value="3-oxoacyl-ACP_synth-2"/>
</dbReference>
<evidence type="ECO:0000256" key="14">
    <source>
        <dbReference type="PIRNR" id="PIRNR000447"/>
    </source>
</evidence>
<keyword evidence="5 14" id="KW-0444">Lipid biosynthesis</keyword>
<dbReference type="PANTHER" id="PTHR11712">
    <property type="entry name" value="POLYKETIDE SYNTHASE-RELATED"/>
    <property type="match status" value="1"/>
</dbReference>
<evidence type="ECO:0000256" key="2">
    <source>
        <dbReference type="ARBA" id="ARBA00008467"/>
    </source>
</evidence>
<organism evidence="18 19">
    <name type="scientific">Alicyclobacillus fastidiosus</name>
    <dbReference type="NCBI Taxonomy" id="392011"/>
    <lineage>
        <taxon>Bacteria</taxon>
        <taxon>Bacillati</taxon>
        <taxon>Bacillota</taxon>
        <taxon>Bacilli</taxon>
        <taxon>Bacillales</taxon>
        <taxon>Alicyclobacillaceae</taxon>
        <taxon>Alicyclobacillus</taxon>
    </lineage>
</organism>
<evidence type="ECO:0000256" key="11">
    <source>
        <dbReference type="ARBA" id="ARBA00024006"/>
    </source>
</evidence>
<evidence type="ECO:0000256" key="16">
    <source>
        <dbReference type="SAM" id="MobiDB-lite"/>
    </source>
</evidence>
<evidence type="ECO:0000256" key="6">
    <source>
        <dbReference type="ARBA" id="ARBA00022679"/>
    </source>
</evidence>
<dbReference type="InterPro" id="IPR016039">
    <property type="entry name" value="Thiolase-like"/>
</dbReference>
<evidence type="ECO:0000313" key="19">
    <source>
        <dbReference type="Proteomes" id="UP001579974"/>
    </source>
</evidence>
<feature type="domain" description="Ketosynthase family 3 (KS3)" evidence="17">
    <location>
        <begin position="1"/>
        <end position="408"/>
    </location>
</feature>
<dbReference type="InterPro" id="IPR000794">
    <property type="entry name" value="Beta-ketoacyl_synthase"/>
</dbReference>
<comment type="catalytic activity">
    <reaction evidence="13 14">
        <text>a fatty acyl-[ACP] + malonyl-[ACP] + H(+) = a 3-oxoacyl-[ACP] + holo-[ACP] + CO2</text>
        <dbReference type="Rhea" id="RHEA:22836"/>
        <dbReference type="Rhea" id="RHEA-COMP:9623"/>
        <dbReference type="Rhea" id="RHEA-COMP:9685"/>
        <dbReference type="Rhea" id="RHEA-COMP:9916"/>
        <dbReference type="Rhea" id="RHEA-COMP:14125"/>
        <dbReference type="ChEBI" id="CHEBI:15378"/>
        <dbReference type="ChEBI" id="CHEBI:16526"/>
        <dbReference type="ChEBI" id="CHEBI:64479"/>
        <dbReference type="ChEBI" id="CHEBI:78449"/>
        <dbReference type="ChEBI" id="CHEBI:78776"/>
        <dbReference type="ChEBI" id="CHEBI:138651"/>
    </reaction>
</comment>
<evidence type="ECO:0000259" key="17">
    <source>
        <dbReference type="PROSITE" id="PS52004"/>
    </source>
</evidence>
<dbReference type="PIRSF" id="PIRSF000447">
    <property type="entry name" value="KAS_II"/>
    <property type="match status" value="1"/>
</dbReference>
<keyword evidence="9 14" id="KW-0275">Fatty acid biosynthesis</keyword>
<dbReference type="InterPro" id="IPR014030">
    <property type="entry name" value="Ketoacyl_synth_N"/>
</dbReference>
<evidence type="ECO:0000256" key="7">
    <source>
        <dbReference type="ARBA" id="ARBA00022832"/>
    </source>
</evidence>
<dbReference type="NCBIfam" id="NF004970">
    <property type="entry name" value="PRK06333.1"/>
    <property type="match status" value="1"/>
</dbReference>
<evidence type="ECO:0000256" key="3">
    <source>
        <dbReference type="ARBA" id="ARBA00012356"/>
    </source>
</evidence>
<dbReference type="EMBL" id="JBDXSU010000010">
    <property type="protein sequence ID" value="MFB5191277.1"/>
    <property type="molecule type" value="Genomic_DNA"/>
</dbReference>
<evidence type="ECO:0000256" key="5">
    <source>
        <dbReference type="ARBA" id="ARBA00022516"/>
    </source>
</evidence>
<proteinExistence type="inferred from homology"/>
<evidence type="ECO:0000256" key="13">
    <source>
        <dbReference type="ARBA" id="ARBA00047659"/>
    </source>
</evidence>
<evidence type="ECO:0000313" key="18">
    <source>
        <dbReference type="EMBL" id="MFB5191277.1"/>
    </source>
</evidence>
<dbReference type="Pfam" id="PF00109">
    <property type="entry name" value="ketoacyl-synt"/>
    <property type="match status" value="1"/>
</dbReference>
<keyword evidence="8" id="KW-0443">Lipid metabolism</keyword>
<feature type="region of interest" description="Disordered" evidence="16">
    <location>
        <begin position="203"/>
        <end position="223"/>
    </location>
</feature>
<dbReference type="EC" id="2.3.1.179" evidence="3 14"/>
<dbReference type="SMART" id="SM00825">
    <property type="entry name" value="PKS_KS"/>
    <property type="match status" value="1"/>
</dbReference>
<dbReference type="RefSeq" id="WP_275473893.1">
    <property type="nucleotide sequence ID" value="NZ_CP162940.1"/>
</dbReference>
<evidence type="ECO:0000256" key="4">
    <source>
        <dbReference type="ARBA" id="ARBA00014657"/>
    </source>
</evidence>
<comment type="caution">
    <text evidence="18">The sequence shown here is derived from an EMBL/GenBank/DDBJ whole genome shotgun (WGS) entry which is preliminary data.</text>
</comment>
<comment type="catalytic activity">
    <reaction evidence="12 14">
        <text>(9Z)-hexadecenoyl-[ACP] + malonyl-[ACP] + H(+) = 3-oxo-(11Z)-octadecenoyl-[ACP] + holo-[ACP] + CO2</text>
        <dbReference type="Rhea" id="RHEA:55040"/>
        <dbReference type="Rhea" id="RHEA-COMP:9623"/>
        <dbReference type="Rhea" id="RHEA-COMP:9685"/>
        <dbReference type="Rhea" id="RHEA-COMP:10800"/>
        <dbReference type="Rhea" id="RHEA-COMP:14074"/>
        <dbReference type="ChEBI" id="CHEBI:15378"/>
        <dbReference type="ChEBI" id="CHEBI:16526"/>
        <dbReference type="ChEBI" id="CHEBI:64479"/>
        <dbReference type="ChEBI" id="CHEBI:78449"/>
        <dbReference type="ChEBI" id="CHEBI:83989"/>
        <dbReference type="ChEBI" id="CHEBI:138538"/>
        <dbReference type="EC" id="2.3.1.179"/>
    </reaction>
</comment>
<dbReference type="InterPro" id="IPR020841">
    <property type="entry name" value="PKS_Beta-ketoAc_synthase_dom"/>
</dbReference>
<dbReference type="CDD" id="cd00834">
    <property type="entry name" value="KAS_I_II"/>
    <property type="match status" value="1"/>
</dbReference>
<evidence type="ECO:0000256" key="12">
    <source>
        <dbReference type="ARBA" id="ARBA00047318"/>
    </source>
</evidence>
<dbReference type="NCBIfam" id="NF005589">
    <property type="entry name" value="PRK07314.1"/>
    <property type="match status" value="1"/>
</dbReference>